<protein>
    <submittedName>
        <fullName evidence="1">Uncharacterized protein</fullName>
    </submittedName>
</protein>
<accession>A0A0F9V0W0</accession>
<dbReference type="AlphaFoldDB" id="A0A0F9V0W0"/>
<reference evidence="1" key="1">
    <citation type="journal article" date="2015" name="Nature">
        <title>Complex archaea that bridge the gap between prokaryotes and eukaryotes.</title>
        <authorList>
            <person name="Spang A."/>
            <person name="Saw J.H."/>
            <person name="Jorgensen S.L."/>
            <person name="Zaremba-Niedzwiedzka K."/>
            <person name="Martijn J."/>
            <person name="Lind A.E."/>
            <person name="van Eijk R."/>
            <person name="Schleper C."/>
            <person name="Guy L."/>
            <person name="Ettema T.J."/>
        </authorList>
    </citation>
    <scope>NUCLEOTIDE SEQUENCE</scope>
</reference>
<dbReference type="EMBL" id="LAZR01000724">
    <property type="protein sequence ID" value="KKN59493.1"/>
    <property type="molecule type" value="Genomic_DNA"/>
</dbReference>
<organism evidence="1">
    <name type="scientific">marine sediment metagenome</name>
    <dbReference type="NCBI Taxonomy" id="412755"/>
    <lineage>
        <taxon>unclassified sequences</taxon>
        <taxon>metagenomes</taxon>
        <taxon>ecological metagenomes</taxon>
    </lineage>
</organism>
<gene>
    <name evidence="1" type="ORF">LCGC14_0541070</name>
</gene>
<name>A0A0F9V0W0_9ZZZZ</name>
<sequence>MSTEAQEKCVAAGMALFREHDSMKKATRIIFPINLRGIVKAEDLKIPHSELAMHVGAAGKNILAFALTGKNSGLVAYDNGEGGCAFTTGLDSELFSPGLREKVKEHWEKRGPD</sequence>
<comment type="caution">
    <text evidence="1">The sequence shown here is derived from an EMBL/GenBank/DDBJ whole genome shotgun (WGS) entry which is preliminary data.</text>
</comment>
<evidence type="ECO:0000313" key="1">
    <source>
        <dbReference type="EMBL" id="KKN59493.1"/>
    </source>
</evidence>
<proteinExistence type="predicted"/>